<evidence type="ECO:0000256" key="7">
    <source>
        <dbReference type="ARBA" id="ARBA00022516"/>
    </source>
</evidence>
<keyword evidence="9" id="KW-0808">Transferase</keyword>
<protein>
    <recommendedName>
        <fullName evidence="5">Phosphatidylcholine synthase</fullName>
        <ecNumber evidence="4">2.7.8.24</ecNumber>
    </recommendedName>
    <alternativeName>
        <fullName evidence="17">CDP-diglyceride-choline O-phosphatidyltransferase</fullName>
    </alternativeName>
</protein>
<dbReference type="Proteomes" id="UP000294506">
    <property type="component" value="Unassembled WGS sequence"/>
</dbReference>
<dbReference type="RefSeq" id="WP_133726291.1">
    <property type="nucleotide sequence ID" value="NZ_JBIMET010000004.1"/>
</dbReference>
<organism evidence="19 20">
    <name type="scientific">Nesterenkonia aurantiaca</name>
    <dbReference type="NCBI Taxonomy" id="1436010"/>
    <lineage>
        <taxon>Bacteria</taxon>
        <taxon>Bacillati</taxon>
        <taxon>Actinomycetota</taxon>
        <taxon>Actinomycetes</taxon>
        <taxon>Micrococcales</taxon>
        <taxon>Micrococcaceae</taxon>
        <taxon>Nesterenkonia</taxon>
    </lineage>
</organism>
<dbReference type="EMBL" id="SOAN01000006">
    <property type="protein sequence ID" value="TDS85438.1"/>
    <property type="molecule type" value="Genomic_DNA"/>
</dbReference>
<comment type="cofactor">
    <cofactor evidence="2">
        <name>Mn(2+)</name>
        <dbReference type="ChEBI" id="CHEBI:29035"/>
    </cofactor>
</comment>
<comment type="subcellular location">
    <subcellularLocation>
        <location evidence="3">Cell inner membrane</location>
        <topology evidence="3">Multi-pass membrane protein</topology>
    </subcellularLocation>
</comment>
<feature type="transmembrane region" description="Helical" evidence="18">
    <location>
        <begin position="156"/>
        <end position="177"/>
    </location>
</feature>
<dbReference type="AlphaFoldDB" id="A0A4R7G2W5"/>
<dbReference type="GO" id="GO:0050520">
    <property type="term" value="F:phosphatidylcholine synthase activity"/>
    <property type="evidence" value="ECO:0007669"/>
    <property type="project" value="UniProtKB-EC"/>
</dbReference>
<keyword evidence="10 18" id="KW-0812">Transmembrane</keyword>
<evidence type="ECO:0000256" key="17">
    <source>
        <dbReference type="ARBA" id="ARBA00033321"/>
    </source>
</evidence>
<feature type="transmembrane region" description="Helical" evidence="18">
    <location>
        <begin position="132"/>
        <end position="150"/>
    </location>
</feature>
<keyword evidence="15" id="KW-0464">Manganese</keyword>
<evidence type="ECO:0000256" key="18">
    <source>
        <dbReference type="SAM" id="Phobius"/>
    </source>
</evidence>
<evidence type="ECO:0000256" key="9">
    <source>
        <dbReference type="ARBA" id="ARBA00022679"/>
    </source>
</evidence>
<keyword evidence="16" id="KW-1208">Phospholipid metabolism</keyword>
<evidence type="ECO:0000256" key="11">
    <source>
        <dbReference type="ARBA" id="ARBA00022989"/>
    </source>
</evidence>
<evidence type="ECO:0000256" key="8">
    <source>
        <dbReference type="ARBA" id="ARBA00022519"/>
    </source>
</evidence>
<proteinExistence type="predicted"/>
<dbReference type="InterPro" id="IPR000462">
    <property type="entry name" value="CDP-OH_P_trans"/>
</dbReference>
<keyword evidence="12" id="KW-0443">Lipid metabolism</keyword>
<evidence type="ECO:0000256" key="10">
    <source>
        <dbReference type="ARBA" id="ARBA00022692"/>
    </source>
</evidence>
<feature type="transmembrane region" description="Helical" evidence="18">
    <location>
        <begin position="105"/>
        <end position="123"/>
    </location>
</feature>
<dbReference type="Gene3D" id="1.20.120.1760">
    <property type="match status" value="1"/>
</dbReference>
<dbReference type="Pfam" id="PF01066">
    <property type="entry name" value="CDP-OH_P_transf"/>
    <property type="match status" value="1"/>
</dbReference>
<keyword evidence="6" id="KW-1003">Cell membrane</keyword>
<evidence type="ECO:0000313" key="20">
    <source>
        <dbReference type="Proteomes" id="UP000294506"/>
    </source>
</evidence>
<feature type="transmembrane region" description="Helical" evidence="18">
    <location>
        <begin position="184"/>
        <end position="204"/>
    </location>
</feature>
<keyword evidence="7" id="KW-0444">Lipid biosynthesis</keyword>
<evidence type="ECO:0000313" key="19">
    <source>
        <dbReference type="EMBL" id="TDS85438.1"/>
    </source>
</evidence>
<dbReference type="InterPro" id="IPR026027">
    <property type="entry name" value="PcS"/>
</dbReference>
<evidence type="ECO:0000256" key="1">
    <source>
        <dbReference type="ARBA" id="ARBA00000958"/>
    </source>
</evidence>
<accession>A0A4R7G2W5</accession>
<feature type="transmembrane region" description="Helical" evidence="18">
    <location>
        <begin position="42"/>
        <end position="60"/>
    </location>
</feature>
<feature type="transmembrane region" description="Helical" evidence="18">
    <location>
        <begin position="12"/>
        <end position="36"/>
    </location>
</feature>
<keyword evidence="13 18" id="KW-0472">Membrane</keyword>
<comment type="catalytic activity">
    <reaction evidence="1">
        <text>a CDP-1,2-diacyl-sn-glycerol + choline = a 1,2-diacyl-sn-glycero-3-phosphocholine + CMP + H(+)</text>
        <dbReference type="Rhea" id="RHEA:14597"/>
        <dbReference type="ChEBI" id="CHEBI:15354"/>
        <dbReference type="ChEBI" id="CHEBI:15378"/>
        <dbReference type="ChEBI" id="CHEBI:57643"/>
        <dbReference type="ChEBI" id="CHEBI:58332"/>
        <dbReference type="ChEBI" id="CHEBI:60377"/>
        <dbReference type="EC" id="2.7.8.24"/>
    </reaction>
</comment>
<evidence type="ECO:0000256" key="5">
    <source>
        <dbReference type="ARBA" id="ARBA00015623"/>
    </source>
</evidence>
<keyword evidence="11 18" id="KW-1133">Transmembrane helix</keyword>
<feature type="transmembrane region" description="Helical" evidence="18">
    <location>
        <begin position="210"/>
        <end position="231"/>
    </location>
</feature>
<evidence type="ECO:0000256" key="2">
    <source>
        <dbReference type="ARBA" id="ARBA00001936"/>
    </source>
</evidence>
<evidence type="ECO:0000256" key="14">
    <source>
        <dbReference type="ARBA" id="ARBA00023209"/>
    </source>
</evidence>
<keyword evidence="20" id="KW-1185">Reference proteome</keyword>
<sequence length="271" mass="29537">MSAPQSGPWHRLGAMSVHAYTALGVVLALLMVHMSYAGEVEIVLWLFLAAMIIDGSDGFLARRFRVKEVVPGFDGALLDNIIDYITYAFAPMVLLWSAGYLPGGWLGGVVASIPLLASCYQFCRSDAKTDDHFFVGFPSYWNIAAFYLIVLGASTAATTTTLLALTVLIFVPIKYVYPSRTETAWWLTMTLTTLWLGLYALILVQYPAPSLWLIVLSGGYMLYYAALSLRLTLNRRNQIRDAAGSASAADSSSAVVGDEAVRQCPHCAAEV</sequence>
<evidence type="ECO:0000256" key="6">
    <source>
        <dbReference type="ARBA" id="ARBA00022475"/>
    </source>
</evidence>
<name>A0A4R7G2W5_9MICC</name>
<gene>
    <name evidence="19" type="ORF">EV640_10685</name>
</gene>
<dbReference type="InterPro" id="IPR043130">
    <property type="entry name" value="CDP-OH_PTrfase_TM_dom"/>
</dbReference>
<keyword evidence="14" id="KW-0594">Phospholipid biosynthesis</keyword>
<dbReference type="EC" id="2.7.8.24" evidence="4"/>
<comment type="caution">
    <text evidence="19">The sequence shown here is derived from an EMBL/GenBank/DDBJ whole genome shotgun (WGS) entry which is preliminary data.</text>
</comment>
<evidence type="ECO:0000256" key="13">
    <source>
        <dbReference type="ARBA" id="ARBA00023136"/>
    </source>
</evidence>
<keyword evidence="8" id="KW-0997">Cell inner membrane</keyword>
<evidence type="ECO:0000256" key="12">
    <source>
        <dbReference type="ARBA" id="ARBA00023098"/>
    </source>
</evidence>
<evidence type="ECO:0000256" key="15">
    <source>
        <dbReference type="ARBA" id="ARBA00023211"/>
    </source>
</evidence>
<dbReference type="GO" id="GO:0008654">
    <property type="term" value="P:phospholipid biosynthetic process"/>
    <property type="evidence" value="ECO:0007669"/>
    <property type="project" value="UniProtKB-KW"/>
</dbReference>
<evidence type="ECO:0000256" key="3">
    <source>
        <dbReference type="ARBA" id="ARBA00004429"/>
    </source>
</evidence>
<dbReference type="PIRSF" id="PIRSF000851">
    <property type="entry name" value="PcS"/>
    <property type="match status" value="1"/>
</dbReference>
<evidence type="ECO:0000256" key="4">
    <source>
        <dbReference type="ARBA" id="ARBA00013195"/>
    </source>
</evidence>
<evidence type="ECO:0000256" key="16">
    <source>
        <dbReference type="ARBA" id="ARBA00023264"/>
    </source>
</evidence>
<reference evidence="19 20" key="1">
    <citation type="submission" date="2019-03" db="EMBL/GenBank/DDBJ databases">
        <title>Genomic Encyclopedia of Type Strains, Phase III (KMG-III): the genomes of soil and plant-associated and newly described type strains.</title>
        <authorList>
            <person name="Whitman W."/>
        </authorList>
    </citation>
    <scope>NUCLEOTIDE SEQUENCE [LARGE SCALE GENOMIC DNA]</scope>
    <source>
        <strain evidence="19 20">DSM 27373</strain>
    </source>
</reference>
<dbReference type="GO" id="GO:0005886">
    <property type="term" value="C:plasma membrane"/>
    <property type="evidence" value="ECO:0007669"/>
    <property type="project" value="UniProtKB-SubCell"/>
</dbReference>